<evidence type="ECO:0000256" key="8">
    <source>
        <dbReference type="ARBA" id="ARBA00023065"/>
    </source>
</evidence>
<evidence type="ECO:0000256" key="4">
    <source>
        <dbReference type="ARBA" id="ARBA00022496"/>
    </source>
</evidence>
<dbReference type="STRING" id="1300341.I595_1348"/>
<organism evidence="16 17">
    <name type="scientific">Croceitalea dokdonensis DOKDO 023</name>
    <dbReference type="NCBI Taxonomy" id="1300341"/>
    <lineage>
        <taxon>Bacteria</taxon>
        <taxon>Pseudomonadati</taxon>
        <taxon>Bacteroidota</taxon>
        <taxon>Flavobacteriia</taxon>
        <taxon>Flavobacteriales</taxon>
        <taxon>Flavobacteriaceae</taxon>
        <taxon>Croceitalea</taxon>
    </lineage>
</organism>
<keyword evidence="2 12" id="KW-0813">Transport</keyword>
<proteinExistence type="inferred from homology"/>
<evidence type="ECO:0000256" key="1">
    <source>
        <dbReference type="ARBA" id="ARBA00004571"/>
    </source>
</evidence>
<dbReference type="SUPFAM" id="SSF56935">
    <property type="entry name" value="Porins"/>
    <property type="match status" value="1"/>
</dbReference>
<dbReference type="OrthoDB" id="9782587at2"/>
<dbReference type="PATRIC" id="fig|1300341.3.peg.1544"/>
<dbReference type="InterPro" id="IPR039426">
    <property type="entry name" value="TonB-dep_rcpt-like"/>
</dbReference>
<dbReference type="InterPro" id="IPR012910">
    <property type="entry name" value="Plug_dom"/>
</dbReference>
<evidence type="ECO:0000256" key="6">
    <source>
        <dbReference type="ARBA" id="ARBA00022729"/>
    </source>
</evidence>
<evidence type="ECO:0000313" key="17">
    <source>
        <dbReference type="Proteomes" id="UP000050280"/>
    </source>
</evidence>
<dbReference type="Pfam" id="PF07715">
    <property type="entry name" value="Plug"/>
    <property type="match status" value="1"/>
</dbReference>
<evidence type="ECO:0000256" key="13">
    <source>
        <dbReference type="RuleBase" id="RU003357"/>
    </source>
</evidence>
<keyword evidence="9 13" id="KW-0798">TonB box</keyword>
<protein>
    <submittedName>
        <fullName evidence="16">TonB-dependent receptor</fullName>
    </submittedName>
</protein>
<keyword evidence="5 12" id="KW-0812">Transmembrane</keyword>
<evidence type="ECO:0000313" key="16">
    <source>
        <dbReference type="EMBL" id="KPM32921.1"/>
    </source>
</evidence>
<dbReference type="PANTHER" id="PTHR32552:SF68">
    <property type="entry name" value="FERRICHROME OUTER MEMBRANE TRANSPORTER_PHAGE RECEPTOR"/>
    <property type="match status" value="1"/>
</dbReference>
<evidence type="ECO:0000256" key="10">
    <source>
        <dbReference type="ARBA" id="ARBA00023136"/>
    </source>
</evidence>
<keyword evidence="6" id="KW-0732">Signal</keyword>
<dbReference type="InterPro" id="IPR036942">
    <property type="entry name" value="Beta-barrel_TonB_sf"/>
</dbReference>
<dbReference type="RefSeq" id="WP_054558496.1">
    <property type="nucleotide sequence ID" value="NZ_LDJX01000002.1"/>
</dbReference>
<dbReference type="PANTHER" id="PTHR32552">
    <property type="entry name" value="FERRICHROME IRON RECEPTOR-RELATED"/>
    <property type="match status" value="1"/>
</dbReference>
<evidence type="ECO:0000259" key="15">
    <source>
        <dbReference type="Pfam" id="PF07715"/>
    </source>
</evidence>
<feature type="domain" description="TonB-dependent receptor-like beta-barrel" evidence="14">
    <location>
        <begin position="259"/>
        <end position="650"/>
    </location>
</feature>
<keyword evidence="3 12" id="KW-1134">Transmembrane beta strand</keyword>
<dbReference type="PROSITE" id="PS52016">
    <property type="entry name" value="TONB_DEPENDENT_REC_3"/>
    <property type="match status" value="1"/>
</dbReference>
<evidence type="ECO:0000259" key="14">
    <source>
        <dbReference type="Pfam" id="PF00593"/>
    </source>
</evidence>
<sequence>MHRPTFLLPFCFILCALFFVPKTYGQQRADSITSLDEVILLEQFIKKKAIGITPSSSLGTKDLEQYSPIDFANGLNEITGLYVLSGALNTNRITIRGVGARTPFGTDKLRMYFNGIPVTNGTGVSAIEAYDFENMGRIEVVKGPKGTSLGANLGGAILLNTKAPEVGTTFLNNTFTLGSYHMVKDNLSFRHSEQGFNLNLSYNHLQTNGFRQNNSFERNGLLLTSSVKLYPKGKLDFLVNHIGYSAEIPSAINATDFREDPRRAAANWLAARGFERNAYTLAGVSHSHFFKNGFKATTGIFYTYLDHYEPRPFNILDEFTNGFGFRSVLEGKLGQGDLTLGTELYRDEYNWSTFENEFRDNNGNGSLQGNQISDNKEFRSQWNFFATYTLAITKRLTAQGGLAWNTTRFDFRDLFNQGTDNTSATRDFDPIVLPSLGLAYTVKKGSLFANIGRGFSNPGLEETLTPDGVINPEIEQEKGVNLEFGGEFTWFADRLHMGITAYQMNIKDLLVAERLDQDQFIGRNAGQTRHQGIELDLRYHQKLGANWLLSPRFGYSFSNHTFIDFVDGDNDFSGNALAGVPRHRLNSGITLRKADKFVIHLTHQFVDAMLLNDANTLSSDAFNVYNFLSRYHFTLSKQLGIGLHVGINNLFNLNYAQSVLVNARGFNGAEPRFFYPGNARNFFAGVRLNYML</sequence>
<keyword evidence="11 12" id="KW-0998">Cell outer membrane</keyword>
<comment type="similarity">
    <text evidence="12 13">Belongs to the TonB-dependent receptor family.</text>
</comment>
<comment type="subcellular location">
    <subcellularLocation>
        <location evidence="1 12">Cell outer membrane</location>
        <topology evidence="1 12">Multi-pass membrane protein</topology>
    </subcellularLocation>
</comment>
<accession>A0A0P7AXX6</accession>
<dbReference type="AlphaFoldDB" id="A0A0P7AXX6"/>
<evidence type="ECO:0000256" key="5">
    <source>
        <dbReference type="ARBA" id="ARBA00022692"/>
    </source>
</evidence>
<dbReference type="EMBL" id="LDJX01000002">
    <property type="protein sequence ID" value="KPM32921.1"/>
    <property type="molecule type" value="Genomic_DNA"/>
</dbReference>
<evidence type="ECO:0000256" key="11">
    <source>
        <dbReference type="ARBA" id="ARBA00023237"/>
    </source>
</evidence>
<keyword evidence="7" id="KW-0408">Iron</keyword>
<dbReference type="InterPro" id="IPR037066">
    <property type="entry name" value="Plug_dom_sf"/>
</dbReference>
<keyword evidence="16" id="KW-0675">Receptor</keyword>
<keyword evidence="8" id="KW-0406">Ion transport</keyword>
<dbReference type="Gene3D" id="2.170.130.10">
    <property type="entry name" value="TonB-dependent receptor, plug domain"/>
    <property type="match status" value="1"/>
</dbReference>
<keyword evidence="4" id="KW-0410">Iron transport</keyword>
<evidence type="ECO:0000256" key="7">
    <source>
        <dbReference type="ARBA" id="ARBA00023004"/>
    </source>
</evidence>
<dbReference type="InterPro" id="IPR000531">
    <property type="entry name" value="Beta-barrel_TonB"/>
</dbReference>
<evidence type="ECO:0000256" key="12">
    <source>
        <dbReference type="PROSITE-ProRule" id="PRU01360"/>
    </source>
</evidence>
<gene>
    <name evidence="16" type="ORF">I595_1348</name>
</gene>
<evidence type="ECO:0000256" key="9">
    <source>
        <dbReference type="ARBA" id="ARBA00023077"/>
    </source>
</evidence>
<feature type="domain" description="TonB-dependent receptor plug" evidence="15">
    <location>
        <begin position="55"/>
        <end position="155"/>
    </location>
</feature>
<name>A0A0P7AXX6_9FLAO</name>
<reference evidence="16 17" key="1">
    <citation type="submission" date="2015-09" db="EMBL/GenBank/DDBJ databases">
        <title>Genome sequence of the marine flavobacterium Croceitalea dokdonensis DOKDO 023 that contains proton- and sodium-pumping rhodopsins.</title>
        <authorList>
            <person name="Kwon S.-K."/>
            <person name="Lee H.K."/>
            <person name="Kwak M.-J."/>
            <person name="Kim J.F."/>
        </authorList>
    </citation>
    <scope>NUCLEOTIDE SEQUENCE [LARGE SCALE GENOMIC DNA]</scope>
    <source>
        <strain evidence="16 17">DOKDO 023</strain>
    </source>
</reference>
<dbReference type="Proteomes" id="UP000050280">
    <property type="component" value="Unassembled WGS sequence"/>
</dbReference>
<comment type="caution">
    <text evidence="16">The sequence shown here is derived from an EMBL/GenBank/DDBJ whole genome shotgun (WGS) entry which is preliminary data.</text>
</comment>
<keyword evidence="10 12" id="KW-0472">Membrane</keyword>
<evidence type="ECO:0000256" key="3">
    <source>
        <dbReference type="ARBA" id="ARBA00022452"/>
    </source>
</evidence>
<dbReference type="GO" id="GO:0009279">
    <property type="term" value="C:cell outer membrane"/>
    <property type="evidence" value="ECO:0007669"/>
    <property type="project" value="UniProtKB-SubCell"/>
</dbReference>
<evidence type="ECO:0000256" key="2">
    <source>
        <dbReference type="ARBA" id="ARBA00022448"/>
    </source>
</evidence>
<keyword evidence="17" id="KW-1185">Reference proteome</keyword>
<dbReference type="Pfam" id="PF00593">
    <property type="entry name" value="TonB_dep_Rec_b-barrel"/>
    <property type="match status" value="1"/>
</dbReference>
<dbReference type="Gene3D" id="2.40.170.20">
    <property type="entry name" value="TonB-dependent receptor, beta-barrel domain"/>
    <property type="match status" value="1"/>
</dbReference>
<dbReference type="GO" id="GO:0015344">
    <property type="term" value="F:siderophore uptake transmembrane transporter activity"/>
    <property type="evidence" value="ECO:0007669"/>
    <property type="project" value="TreeGrafter"/>
</dbReference>